<dbReference type="AlphaFoldDB" id="A0A146FXZ4"/>
<feature type="signal peptide" evidence="1">
    <location>
        <begin position="1"/>
        <end position="18"/>
    </location>
</feature>
<reference evidence="4" key="2">
    <citation type="submission" date="2016-02" db="EMBL/GenBank/DDBJ databases">
        <title>Genome sequencing of Aspergillus luchuensis NBRC 4314.</title>
        <authorList>
            <person name="Yamada O."/>
        </authorList>
    </citation>
    <scope>NUCLEOTIDE SEQUENCE [LARGE SCALE GENOMIC DNA]</scope>
    <source>
        <strain evidence="4">RIB 2604</strain>
    </source>
</reference>
<reference evidence="2" key="3">
    <citation type="submission" date="2021-01" db="EMBL/GenBank/DDBJ databases">
        <authorList>
            <consortium name="Aspergillus luchuensis mut. kawachii IFO 4304 genome sequencing consortium"/>
            <person name="Kazuki M."/>
            <person name="Futagami T."/>
        </authorList>
    </citation>
    <scope>NUCLEOTIDE SEQUENCE</scope>
    <source>
        <strain evidence="2">IFO 4308</strain>
    </source>
</reference>
<evidence type="ECO:0000256" key="1">
    <source>
        <dbReference type="SAM" id="SignalP"/>
    </source>
</evidence>
<gene>
    <name evidence="2" type="ORF">AKAW2_50927S</name>
    <name evidence="3" type="ORF">RIB2604_03101760</name>
</gene>
<dbReference type="EMBL" id="AP024429">
    <property type="protein sequence ID" value="BCS00586.1"/>
    <property type="molecule type" value="Genomic_DNA"/>
</dbReference>
<dbReference type="Proteomes" id="UP000075230">
    <property type="component" value="Unassembled WGS sequence"/>
</dbReference>
<evidence type="ECO:0000313" key="2">
    <source>
        <dbReference type="EMBL" id="BCS00586.1"/>
    </source>
</evidence>
<evidence type="ECO:0000313" key="4">
    <source>
        <dbReference type="Proteomes" id="UP000075230"/>
    </source>
</evidence>
<protein>
    <submittedName>
        <fullName evidence="3">Glutathione S-transferase</fullName>
    </submittedName>
</protein>
<dbReference type="KEGG" id="aluc:AKAW2_50927S"/>
<evidence type="ECO:0000313" key="5">
    <source>
        <dbReference type="Proteomes" id="UP000661280"/>
    </source>
</evidence>
<dbReference type="EMBL" id="BCWF01000030">
    <property type="protein sequence ID" value="GAT29842.1"/>
    <property type="molecule type" value="Genomic_DNA"/>
</dbReference>
<keyword evidence="3" id="KW-0808">Transferase</keyword>
<keyword evidence="1" id="KW-0732">Signal</keyword>
<reference evidence="2" key="4">
    <citation type="submission" date="2021-02" db="EMBL/GenBank/DDBJ databases">
        <title>Aspergillus luchuensis mut. kawachii IFO 4304 genome sequence.</title>
        <authorList>
            <person name="Mori K."/>
            <person name="Kadooka C."/>
            <person name="Goto M."/>
            <person name="Futagami T."/>
        </authorList>
    </citation>
    <scope>NUCLEOTIDE SEQUENCE</scope>
    <source>
        <strain evidence="2">IFO 4308</strain>
    </source>
</reference>
<dbReference type="RefSeq" id="XP_041544348.1">
    <property type="nucleotide sequence ID" value="XM_041690799.1"/>
</dbReference>
<keyword evidence="5" id="KW-1185">Reference proteome</keyword>
<name>A0A146FXZ4_ASPKA</name>
<evidence type="ECO:0000313" key="3">
    <source>
        <dbReference type="EMBL" id="GAT29842.1"/>
    </source>
</evidence>
<dbReference type="GeneID" id="64961907"/>
<accession>A0A146FXZ4</accession>
<sequence length="51" mass="4935">MKFILLSALSFLAVFATANPIDIDVGAVVSGAADAAASVGADVDAAVGDII</sequence>
<organism evidence="3 4">
    <name type="scientific">Aspergillus kawachii</name>
    <name type="common">White koji mold</name>
    <name type="synonym">Aspergillus awamori var. kawachi</name>
    <dbReference type="NCBI Taxonomy" id="1069201"/>
    <lineage>
        <taxon>Eukaryota</taxon>
        <taxon>Fungi</taxon>
        <taxon>Dikarya</taxon>
        <taxon>Ascomycota</taxon>
        <taxon>Pezizomycotina</taxon>
        <taxon>Eurotiomycetes</taxon>
        <taxon>Eurotiomycetidae</taxon>
        <taxon>Eurotiales</taxon>
        <taxon>Aspergillaceae</taxon>
        <taxon>Aspergillus</taxon>
        <taxon>Aspergillus subgen. Circumdati</taxon>
    </lineage>
</organism>
<reference evidence="3 4" key="1">
    <citation type="journal article" date="2016" name="DNA Res.">
        <title>Genome sequence of Aspergillus luchuensis NBRC 4314.</title>
        <authorList>
            <person name="Yamada O."/>
            <person name="Machida M."/>
            <person name="Hosoyama A."/>
            <person name="Goto M."/>
            <person name="Takahashi T."/>
            <person name="Futagami T."/>
            <person name="Yamagata Y."/>
            <person name="Takeuchi M."/>
            <person name="Kobayashi T."/>
            <person name="Koike H."/>
            <person name="Abe K."/>
            <person name="Asai K."/>
            <person name="Arita M."/>
            <person name="Fujita N."/>
            <person name="Fukuda K."/>
            <person name="Higa K."/>
            <person name="Horikawa H."/>
            <person name="Ishikawa T."/>
            <person name="Jinno K."/>
            <person name="Kato Y."/>
            <person name="Kirimura K."/>
            <person name="Mizutani O."/>
            <person name="Nakasone K."/>
            <person name="Sano M."/>
            <person name="Shiraishi Y."/>
            <person name="Tsukahara M."/>
            <person name="Gomi K."/>
        </authorList>
    </citation>
    <scope>NUCLEOTIDE SEQUENCE [LARGE SCALE GENOMIC DNA]</scope>
    <source>
        <strain evidence="3 4">RIB 2604</strain>
    </source>
</reference>
<proteinExistence type="predicted"/>
<feature type="chain" id="PRO_5042682616" evidence="1">
    <location>
        <begin position="19"/>
        <end position="51"/>
    </location>
</feature>
<dbReference type="GO" id="GO:0016740">
    <property type="term" value="F:transferase activity"/>
    <property type="evidence" value="ECO:0007669"/>
    <property type="project" value="UniProtKB-KW"/>
</dbReference>
<dbReference type="Proteomes" id="UP000661280">
    <property type="component" value="Chromosome 5"/>
</dbReference>